<evidence type="ECO:0000256" key="1">
    <source>
        <dbReference type="ARBA" id="ARBA00009437"/>
    </source>
</evidence>
<dbReference type="Gene3D" id="1.10.10.10">
    <property type="entry name" value="Winged helix-like DNA-binding domain superfamily/Winged helix DNA-binding domain"/>
    <property type="match status" value="1"/>
</dbReference>
<dbReference type="InterPro" id="IPR000847">
    <property type="entry name" value="LysR_HTH_N"/>
</dbReference>
<name>A0ABP7M376_9GAMM</name>
<dbReference type="PANTHER" id="PTHR30537">
    <property type="entry name" value="HTH-TYPE TRANSCRIPTIONAL REGULATOR"/>
    <property type="match status" value="1"/>
</dbReference>
<dbReference type="SUPFAM" id="SSF46785">
    <property type="entry name" value="Winged helix' DNA-binding domain"/>
    <property type="match status" value="1"/>
</dbReference>
<keyword evidence="7" id="KW-1185">Reference proteome</keyword>
<comment type="caution">
    <text evidence="6">The sequence shown here is derived from an EMBL/GenBank/DDBJ whole genome shotgun (WGS) entry which is preliminary data.</text>
</comment>
<dbReference type="Gene3D" id="3.40.190.10">
    <property type="entry name" value="Periplasmic binding protein-like II"/>
    <property type="match status" value="2"/>
</dbReference>
<dbReference type="CDD" id="cd08432">
    <property type="entry name" value="PBP2_GcdR_TrpI_HvrB_AmpR_like"/>
    <property type="match status" value="1"/>
</dbReference>
<evidence type="ECO:0000256" key="2">
    <source>
        <dbReference type="ARBA" id="ARBA00023015"/>
    </source>
</evidence>
<dbReference type="InterPro" id="IPR036388">
    <property type="entry name" value="WH-like_DNA-bd_sf"/>
</dbReference>
<dbReference type="Pfam" id="PF03466">
    <property type="entry name" value="LysR_substrate"/>
    <property type="match status" value="1"/>
</dbReference>
<dbReference type="EMBL" id="BAAAZU010000001">
    <property type="protein sequence ID" value="GAA3913103.1"/>
    <property type="molecule type" value="Genomic_DNA"/>
</dbReference>
<feature type="domain" description="HTH lysR-type" evidence="5">
    <location>
        <begin position="30"/>
        <end position="87"/>
    </location>
</feature>
<dbReference type="SUPFAM" id="SSF53850">
    <property type="entry name" value="Periplasmic binding protein-like II"/>
    <property type="match status" value="1"/>
</dbReference>
<evidence type="ECO:0000313" key="7">
    <source>
        <dbReference type="Proteomes" id="UP001501727"/>
    </source>
</evidence>
<evidence type="ECO:0000313" key="6">
    <source>
        <dbReference type="EMBL" id="GAA3913103.1"/>
    </source>
</evidence>
<comment type="similarity">
    <text evidence="1">Belongs to the LysR transcriptional regulatory family.</text>
</comment>
<dbReference type="InterPro" id="IPR005119">
    <property type="entry name" value="LysR_subst-bd"/>
</dbReference>
<evidence type="ECO:0000256" key="4">
    <source>
        <dbReference type="ARBA" id="ARBA00023163"/>
    </source>
</evidence>
<dbReference type="InterPro" id="IPR058163">
    <property type="entry name" value="LysR-type_TF_proteobact-type"/>
</dbReference>
<sequence>MFGAKKRHFCKVDLNAFQITPAPGPIVSRPPLHALQGFVAAARLGNLSRAAESLNLTVSALSHQMRGLEARLGQQLLVRKSRGVGLTPDGQRLLERIGPHLDAISQALQPFAARHDDRLAISATPSMASAWLVPRLGDFLAAHPQVEISLQSTEAVVDFSRDTQVVAALRVGLGQWPGVLSEHLFDEWLVPMASPALVERMGGLDARPLGEWPLLGDPDGQWERWFDTFGVQPPARYVAVFDDSESHHRAALDGVGVALGRVTRARLLLDSGQLVMLTPRRLKARYAHWLVYPPEAATHRGLLAFRDWLHRQAREHVLHTDAAADATPDAPAR</sequence>
<protein>
    <submittedName>
        <fullName evidence="6">LysR substrate-binding domain-containing protein</fullName>
    </submittedName>
</protein>
<keyword evidence="3" id="KW-0238">DNA-binding</keyword>
<evidence type="ECO:0000256" key="3">
    <source>
        <dbReference type="ARBA" id="ARBA00023125"/>
    </source>
</evidence>
<dbReference type="PANTHER" id="PTHR30537:SF79">
    <property type="entry name" value="TRANSCRIPTIONAL REGULATOR-RELATED"/>
    <property type="match status" value="1"/>
</dbReference>
<keyword evidence="2" id="KW-0805">Transcription regulation</keyword>
<gene>
    <name evidence="6" type="ORF">GCM10022229_02250</name>
</gene>
<dbReference type="Proteomes" id="UP001501727">
    <property type="component" value="Unassembled WGS sequence"/>
</dbReference>
<accession>A0ABP7M376</accession>
<organism evidence="6 7">
    <name type="scientific">Luteimonas lutimaris</name>
    <dbReference type="NCBI Taxonomy" id="698645"/>
    <lineage>
        <taxon>Bacteria</taxon>
        <taxon>Pseudomonadati</taxon>
        <taxon>Pseudomonadota</taxon>
        <taxon>Gammaproteobacteria</taxon>
        <taxon>Lysobacterales</taxon>
        <taxon>Lysobacteraceae</taxon>
        <taxon>Luteimonas</taxon>
    </lineage>
</organism>
<reference evidence="7" key="1">
    <citation type="journal article" date="2019" name="Int. J. Syst. Evol. Microbiol.">
        <title>The Global Catalogue of Microorganisms (GCM) 10K type strain sequencing project: providing services to taxonomists for standard genome sequencing and annotation.</title>
        <authorList>
            <consortium name="The Broad Institute Genomics Platform"/>
            <consortium name="The Broad Institute Genome Sequencing Center for Infectious Disease"/>
            <person name="Wu L."/>
            <person name="Ma J."/>
        </authorList>
    </citation>
    <scope>NUCLEOTIDE SEQUENCE [LARGE SCALE GENOMIC DNA]</scope>
    <source>
        <strain evidence="7">JCM 16916</strain>
    </source>
</reference>
<dbReference type="PROSITE" id="PS50931">
    <property type="entry name" value="HTH_LYSR"/>
    <property type="match status" value="1"/>
</dbReference>
<evidence type="ECO:0000259" key="5">
    <source>
        <dbReference type="PROSITE" id="PS50931"/>
    </source>
</evidence>
<dbReference type="InterPro" id="IPR036390">
    <property type="entry name" value="WH_DNA-bd_sf"/>
</dbReference>
<proteinExistence type="inferred from homology"/>
<keyword evidence="4" id="KW-0804">Transcription</keyword>
<dbReference type="Pfam" id="PF00126">
    <property type="entry name" value="HTH_1"/>
    <property type="match status" value="1"/>
</dbReference>